<gene>
    <name evidence="1" type="ORF">ALO35_103123</name>
</gene>
<protein>
    <submittedName>
        <fullName evidence="1">Putative phage-related integrase/recombinase</fullName>
    </submittedName>
</protein>
<dbReference type="PATRIC" id="fig|53707.9.peg.3003"/>
<dbReference type="AlphaFoldDB" id="A0A0P9XBE2"/>
<dbReference type="EMBL" id="LJQP01000359">
    <property type="protein sequence ID" value="KPX61345.1"/>
    <property type="molecule type" value="Genomic_DNA"/>
</dbReference>
<evidence type="ECO:0000313" key="1">
    <source>
        <dbReference type="EMBL" id="KPX61345.1"/>
    </source>
</evidence>
<sequence>MLTKWRRLHDWDSPTEAPPVKTLLREARKSQSRQGVAVRKKTAVALEPLLRCSRPARMVRGIRDRALLLLPGTVAVNDVLK</sequence>
<name>A0A0P9XBE2_PSEAV</name>
<proteinExistence type="predicted"/>
<reference evidence="1 2" key="1">
    <citation type="submission" date="2015-09" db="EMBL/GenBank/DDBJ databases">
        <title>Genome announcement of multiple Pseudomonas syringae strains.</title>
        <authorList>
            <person name="Thakur S."/>
            <person name="Wang P.W."/>
            <person name="Gong Y."/>
            <person name="Weir B.S."/>
            <person name="Guttman D.S."/>
        </authorList>
    </citation>
    <scope>NUCLEOTIDE SEQUENCE [LARGE SCALE GENOMIC DNA]</scope>
    <source>
        <strain evidence="1 2">ICMP3507</strain>
    </source>
</reference>
<dbReference type="Proteomes" id="UP000050265">
    <property type="component" value="Unassembled WGS sequence"/>
</dbReference>
<comment type="caution">
    <text evidence="1">The sequence shown here is derived from an EMBL/GenBank/DDBJ whole genome shotgun (WGS) entry which is preliminary data.</text>
</comment>
<accession>A0A0P9XBE2</accession>
<evidence type="ECO:0000313" key="2">
    <source>
        <dbReference type="Proteomes" id="UP000050265"/>
    </source>
</evidence>
<organism evidence="1 2">
    <name type="scientific">Pseudomonas amygdali pv. lachrymans</name>
    <name type="common">Pseudomonas syringae pv. lachrymans</name>
    <dbReference type="NCBI Taxonomy" id="53707"/>
    <lineage>
        <taxon>Bacteria</taxon>
        <taxon>Pseudomonadati</taxon>
        <taxon>Pseudomonadota</taxon>
        <taxon>Gammaproteobacteria</taxon>
        <taxon>Pseudomonadales</taxon>
        <taxon>Pseudomonadaceae</taxon>
        <taxon>Pseudomonas</taxon>
        <taxon>Pseudomonas amygdali</taxon>
    </lineage>
</organism>